<evidence type="ECO:0000256" key="1">
    <source>
        <dbReference type="ARBA" id="ARBA00013267"/>
    </source>
</evidence>
<keyword evidence="3" id="KW-0819">tRNA processing</keyword>
<dbReference type="InterPro" id="IPR012094">
    <property type="entry name" value="tRNA_Ile_lys_synt"/>
</dbReference>
<comment type="caution">
    <text evidence="8">The sequence shown here is derived from an EMBL/GenBank/DDBJ whole genome shotgun (WGS) entry which is preliminary data.</text>
</comment>
<evidence type="ECO:0000256" key="3">
    <source>
        <dbReference type="ARBA" id="ARBA00022694"/>
    </source>
</evidence>
<evidence type="ECO:0000256" key="2">
    <source>
        <dbReference type="ARBA" id="ARBA00022598"/>
    </source>
</evidence>
<dbReference type="STRING" id="63057.A0A2P5BM38"/>
<dbReference type="InterPro" id="IPR012795">
    <property type="entry name" value="tRNA_Ile_lys_synt_N"/>
</dbReference>
<comment type="catalytic activity">
    <reaction evidence="6">
        <text>cytidine(34) in tRNA(Ile2) + L-lysine + ATP = lysidine(34) in tRNA(Ile2) + AMP + diphosphate + H(+)</text>
        <dbReference type="Rhea" id="RHEA:43744"/>
        <dbReference type="Rhea" id="RHEA-COMP:10625"/>
        <dbReference type="Rhea" id="RHEA-COMP:10670"/>
        <dbReference type="ChEBI" id="CHEBI:15378"/>
        <dbReference type="ChEBI" id="CHEBI:30616"/>
        <dbReference type="ChEBI" id="CHEBI:32551"/>
        <dbReference type="ChEBI" id="CHEBI:33019"/>
        <dbReference type="ChEBI" id="CHEBI:82748"/>
        <dbReference type="ChEBI" id="CHEBI:83665"/>
        <dbReference type="ChEBI" id="CHEBI:456215"/>
        <dbReference type="EC" id="6.3.4.19"/>
    </reaction>
</comment>
<keyword evidence="5" id="KW-0067">ATP-binding</keyword>
<proteinExistence type="inferred from homology"/>
<protein>
    <recommendedName>
        <fullName evidence="1">tRNA(Ile)-lysidine synthetase</fullName>
        <ecNumber evidence="1">6.3.4.19</ecNumber>
    </recommendedName>
</protein>
<keyword evidence="2" id="KW-0436">Ligase</keyword>
<evidence type="ECO:0000313" key="8">
    <source>
        <dbReference type="EMBL" id="PON49871.1"/>
    </source>
</evidence>
<evidence type="ECO:0000256" key="5">
    <source>
        <dbReference type="ARBA" id="ARBA00022840"/>
    </source>
</evidence>
<dbReference type="SUPFAM" id="SSF52402">
    <property type="entry name" value="Adenine nucleotide alpha hydrolases-like"/>
    <property type="match status" value="1"/>
</dbReference>
<reference evidence="9" key="1">
    <citation type="submission" date="2016-06" db="EMBL/GenBank/DDBJ databases">
        <title>Parallel loss of symbiosis genes in relatives of nitrogen-fixing non-legume Parasponia.</title>
        <authorList>
            <person name="Van Velzen R."/>
            <person name="Holmer R."/>
            <person name="Bu F."/>
            <person name="Rutten L."/>
            <person name="Van Zeijl A."/>
            <person name="Liu W."/>
            <person name="Santuari L."/>
            <person name="Cao Q."/>
            <person name="Sharma T."/>
            <person name="Shen D."/>
            <person name="Roswanjaya Y."/>
            <person name="Wardhani T."/>
            <person name="Kalhor M.S."/>
            <person name="Jansen J."/>
            <person name="Van den Hoogen J."/>
            <person name="Gungor B."/>
            <person name="Hartog M."/>
            <person name="Hontelez J."/>
            <person name="Verver J."/>
            <person name="Yang W.-C."/>
            <person name="Schijlen E."/>
            <person name="Repin R."/>
            <person name="Schilthuizen M."/>
            <person name="Schranz E."/>
            <person name="Heidstra R."/>
            <person name="Miyata K."/>
            <person name="Fedorova E."/>
            <person name="Kohlen W."/>
            <person name="Bisseling T."/>
            <person name="Smit S."/>
            <person name="Geurts R."/>
        </authorList>
    </citation>
    <scope>NUCLEOTIDE SEQUENCE [LARGE SCALE GENOMIC DNA]</scope>
    <source>
        <strain evidence="9">cv. RG33-2</strain>
    </source>
</reference>
<dbReference type="AlphaFoldDB" id="A0A2P5BM38"/>
<keyword evidence="9" id="KW-1185">Reference proteome</keyword>
<dbReference type="GO" id="GO:0008033">
    <property type="term" value="P:tRNA processing"/>
    <property type="evidence" value="ECO:0007669"/>
    <property type="project" value="UniProtKB-KW"/>
</dbReference>
<dbReference type="GO" id="GO:0032267">
    <property type="term" value="F:tRNA(Ile)-lysidine synthase activity"/>
    <property type="evidence" value="ECO:0007669"/>
    <property type="project" value="UniProtKB-EC"/>
</dbReference>
<evidence type="ECO:0000256" key="4">
    <source>
        <dbReference type="ARBA" id="ARBA00022741"/>
    </source>
</evidence>
<dbReference type="HAMAP" id="MF_01161">
    <property type="entry name" value="tRNA_Ile_lys_synt"/>
    <property type="match status" value="1"/>
</dbReference>
<dbReference type="NCBIfam" id="TIGR02432">
    <property type="entry name" value="lysidine_TilS_N"/>
    <property type="match status" value="1"/>
</dbReference>
<dbReference type="Proteomes" id="UP000237000">
    <property type="component" value="Unassembled WGS sequence"/>
</dbReference>
<dbReference type="OrthoDB" id="198857at2759"/>
<dbReference type="InterPro" id="IPR011063">
    <property type="entry name" value="TilS/TtcA_N"/>
</dbReference>
<dbReference type="Pfam" id="PF01171">
    <property type="entry name" value="ATP_bind_3"/>
    <property type="match status" value="1"/>
</dbReference>
<dbReference type="PANTHER" id="PTHR43033">
    <property type="entry name" value="TRNA(ILE)-LYSIDINE SYNTHASE-RELATED"/>
    <property type="match status" value="1"/>
</dbReference>
<dbReference type="EC" id="6.3.4.19" evidence="1"/>
<dbReference type="Gene3D" id="3.40.50.620">
    <property type="entry name" value="HUPs"/>
    <property type="match status" value="1"/>
</dbReference>
<dbReference type="EMBL" id="JXTC01000493">
    <property type="protein sequence ID" value="PON49871.1"/>
    <property type="molecule type" value="Genomic_DNA"/>
</dbReference>
<dbReference type="InParanoid" id="A0A2P5BM38"/>
<accession>A0A2P5BM38</accession>
<dbReference type="CDD" id="cd01992">
    <property type="entry name" value="TilS_N"/>
    <property type="match status" value="1"/>
</dbReference>
<evidence type="ECO:0000256" key="6">
    <source>
        <dbReference type="ARBA" id="ARBA00048539"/>
    </source>
</evidence>
<gene>
    <name evidence="8" type="ORF">TorRG33x02_316110</name>
</gene>
<name>A0A2P5BM38_TREOI</name>
<sequence>MARGLILSLRMETRAFANPTFLLSTPILPLSICRIPFLCYRHYRHLHLRHSVPSPRCFSHCASSSSSSSSSPPTHDAIDMNKYQEAFSRRMAMAGLKPHHHVALGVSGGPDSMALCVLAAHWKTNGLNTNRDSDGFINGLLAIIVDHGLRAESKEEANIVSRRVSTMGIRCEIARCEWLDGRPKQGHLQEAARDMRYQHFQKVCIQNEISVLLIAHHADDQAELFVLRLSRNSSVLGLAGMPFVSQIFSSYTHTYGSKDYGILLVRPFLDFSKEDMYKICEGGEETWVEDPTNQSLLYARNRIRMSLRDYSSNRFNSELQEVISACQQTRLYVDNVCSNLINKAVTIMDLGYAVIDLEILNQSKIEDICLSKFLALILQFVSQRNRPIRGSTSKLVLDYMHTFPCRTSLTAAGCYLCPAPASRGTKVLVCSSVDCPLPPTIEFLNIQSYIEHQYHTPNDIEQIVADSKLCLGRLFPDASEVHFLDTTSESVLTEARRLGMLSESTYKNILRLQSEEVLHFRSRKKVTLELESKHKVKSINSYSEPLRPGQICSFMTRFFVTWKLSKEIPISSLSEESVCHYDLIGENLCCHCNSCVVNNDMVAKLRHMNESDWLYLADLLKSPTSENFRRQKVFSSGRVEQAKDMTDICLDHARVSAQKALQILKAIPAAARRGLPVLVNGQGLLLSIPNIGFKHCPRLDVAAVFKPRVPLGGGHNLFI</sequence>
<dbReference type="GO" id="GO:0005524">
    <property type="term" value="F:ATP binding"/>
    <property type="evidence" value="ECO:0007669"/>
    <property type="project" value="UniProtKB-KW"/>
</dbReference>
<organism evidence="8 9">
    <name type="scientific">Trema orientale</name>
    <name type="common">Charcoal tree</name>
    <name type="synonym">Celtis orientalis</name>
    <dbReference type="NCBI Taxonomy" id="63057"/>
    <lineage>
        <taxon>Eukaryota</taxon>
        <taxon>Viridiplantae</taxon>
        <taxon>Streptophyta</taxon>
        <taxon>Embryophyta</taxon>
        <taxon>Tracheophyta</taxon>
        <taxon>Spermatophyta</taxon>
        <taxon>Magnoliopsida</taxon>
        <taxon>eudicotyledons</taxon>
        <taxon>Gunneridae</taxon>
        <taxon>Pentapetalae</taxon>
        <taxon>rosids</taxon>
        <taxon>fabids</taxon>
        <taxon>Rosales</taxon>
        <taxon>Cannabaceae</taxon>
        <taxon>Trema</taxon>
    </lineage>
</organism>
<evidence type="ECO:0000259" key="7">
    <source>
        <dbReference type="Pfam" id="PF01171"/>
    </source>
</evidence>
<dbReference type="InterPro" id="IPR014729">
    <property type="entry name" value="Rossmann-like_a/b/a_fold"/>
</dbReference>
<dbReference type="FunCoup" id="A0A2P5BM38">
    <property type="interactions" value="385"/>
</dbReference>
<keyword evidence="4" id="KW-0547">Nucleotide-binding</keyword>
<dbReference type="PANTHER" id="PTHR43033:SF5">
    <property type="entry name" value="TRNA(ILE)-LYSIDINE SYNTHETASE"/>
    <property type="match status" value="1"/>
</dbReference>
<evidence type="ECO:0000313" key="9">
    <source>
        <dbReference type="Proteomes" id="UP000237000"/>
    </source>
</evidence>
<feature type="domain" description="tRNA(Ile)-lysidine/2-thiocytidine synthase N-terminal" evidence="7">
    <location>
        <begin position="102"/>
        <end position="305"/>
    </location>
</feature>